<evidence type="ECO:0000313" key="2">
    <source>
        <dbReference type="Proteomes" id="UP000034793"/>
    </source>
</evidence>
<dbReference type="Proteomes" id="UP000034793">
    <property type="component" value="Unassembled WGS sequence"/>
</dbReference>
<dbReference type="AlphaFoldDB" id="A0A0G0PJP0"/>
<gene>
    <name evidence="1" type="ORF">UT61_C0050G0013</name>
</gene>
<dbReference type="EMBL" id="LBXL01000050">
    <property type="protein sequence ID" value="KKR28429.1"/>
    <property type="molecule type" value="Genomic_DNA"/>
</dbReference>
<protein>
    <submittedName>
        <fullName evidence="1">Uncharacterized protein</fullName>
    </submittedName>
</protein>
<sequence length="43" mass="5120">MLCQSLNRRDTTANYRDSDFCKNKWNEANNQSIKFEGVEKYNS</sequence>
<proteinExistence type="predicted"/>
<reference evidence="1 2" key="1">
    <citation type="journal article" date="2015" name="Nature">
        <title>rRNA introns, odd ribosomes, and small enigmatic genomes across a large radiation of phyla.</title>
        <authorList>
            <person name="Brown C.T."/>
            <person name="Hug L.A."/>
            <person name="Thomas B.C."/>
            <person name="Sharon I."/>
            <person name="Castelle C.J."/>
            <person name="Singh A."/>
            <person name="Wilkins M.J."/>
            <person name="Williams K.H."/>
            <person name="Banfield J.F."/>
        </authorList>
    </citation>
    <scope>NUCLEOTIDE SEQUENCE [LARGE SCALE GENOMIC DNA]</scope>
</reference>
<accession>A0A0G0PJP0</accession>
<name>A0A0G0PJP0_9BACT</name>
<organism evidence="1 2">
    <name type="scientific">Candidatus Woesebacteria bacterium GW2011_GWA1_39_8</name>
    <dbReference type="NCBI Taxonomy" id="1618552"/>
    <lineage>
        <taxon>Bacteria</taxon>
        <taxon>Candidatus Woeseibacteriota</taxon>
    </lineage>
</organism>
<comment type="caution">
    <text evidence="1">The sequence shown here is derived from an EMBL/GenBank/DDBJ whole genome shotgun (WGS) entry which is preliminary data.</text>
</comment>
<evidence type="ECO:0000313" key="1">
    <source>
        <dbReference type="EMBL" id="KKR28429.1"/>
    </source>
</evidence>